<name>A0A1T5NF04_9BACT</name>
<keyword evidence="4" id="KW-0175">Coiled coil</keyword>
<keyword evidence="3" id="KW-0804">Transcription</keyword>
<dbReference type="InterPro" id="IPR002577">
    <property type="entry name" value="HTH_HxlR"/>
</dbReference>
<evidence type="ECO:0000259" key="5">
    <source>
        <dbReference type="PROSITE" id="PS51118"/>
    </source>
</evidence>
<accession>A0A1T5NF04</accession>
<dbReference type="PANTHER" id="PTHR33204">
    <property type="entry name" value="TRANSCRIPTIONAL REGULATOR, MARR FAMILY"/>
    <property type="match status" value="1"/>
</dbReference>
<reference evidence="7" key="1">
    <citation type="submission" date="2017-02" db="EMBL/GenBank/DDBJ databases">
        <authorList>
            <person name="Varghese N."/>
            <person name="Submissions S."/>
        </authorList>
    </citation>
    <scope>NUCLEOTIDE SEQUENCE [LARGE SCALE GENOMIC DNA]</scope>
    <source>
        <strain evidence="7">DSM 18108</strain>
    </source>
</reference>
<evidence type="ECO:0000256" key="1">
    <source>
        <dbReference type="ARBA" id="ARBA00023015"/>
    </source>
</evidence>
<dbReference type="GO" id="GO:0003677">
    <property type="term" value="F:DNA binding"/>
    <property type="evidence" value="ECO:0007669"/>
    <property type="project" value="UniProtKB-KW"/>
</dbReference>
<evidence type="ECO:0000256" key="2">
    <source>
        <dbReference type="ARBA" id="ARBA00023125"/>
    </source>
</evidence>
<proteinExistence type="predicted"/>
<keyword evidence="1" id="KW-0805">Transcription regulation</keyword>
<gene>
    <name evidence="6" type="ORF">SAMN05660461_1333</name>
</gene>
<keyword evidence="2" id="KW-0238">DNA-binding</keyword>
<dbReference type="PROSITE" id="PS51118">
    <property type="entry name" value="HTH_HXLR"/>
    <property type="match status" value="1"/>
</dbReference>
<dbReference type="SUPFAM" id="SSF46785">
    <property type="entry name" value="Winged helix' DNA-binding domain"/>
    <property type="match status" value="1"/>
</dbReference>
<feature type="domain" description="HTH hxlR-type" evidence="5">
    <location>
        <begin position="26"/>
        <end position="124"/>
    </location>
</feature>
<dbReference type="PANTHER" id="PTHR33204:SF29">
    <property type="entry name" value="TRANSCRIPTIONAL REGULATOR"/>
    <property type="match status" value="1"/>
</dbReference>
<dbReference type="Proteomes" id="UP000190166">
    <property type="component" value="Unassembled WGS sequence"/>
</dbReference>
<dbReference type="RefSeq" id="WP_079468603.1">
    <property type="nucleotide sequence ID" value="NZ_FUZZ01000001.1"/>
</dbReference>
<dbReference type="InterPro" id="IPR036390">
    <property type="entry name" value="WH_DNA-bd_sf"/>
</dbReference>
<dbReference type="AlphaFoldDB" id="A0A1T5NF04"/>
<feature type="coiled-coil region" evidence="4">
    <location>
        <begin position="47"/>
        <end position="79"/>
    </location>
</feature>
<evidence type="ECO:0000313" key="6">
    <source>
        <dbReference type="EMBL" id="SKC99004.1"/>
    </source>
</evidence>
<evidence type="ECO:0000313" key="7">
    <source>
        <dbReference type="Proteomes" id="UP000190166"/>
    </source>
</evidence>
<evidence type="ECO:0000256" key="4">
    <source>
        <dbReference type="SAM" id="Coils"/>
    </source>
</evidence>
<sequence length="133" mass="15451">MVIGNNFRLIAKEKIRKTKDFNPNNCAVTHCVNIIGGKWKPVILFLIRNDKNRYSLLQKNIAEISRQTLTNQLRELEADGVIERIIYPEIPPRVEYKISEYGKTLLPIIDAMTIWGRKDMREKGLISNKNRNA</sequence>
<dbReference type="InterPro" id="IPR036388">
    <property type="entry name" value="WH-like_DNA-bd_sf"/>
</dbReference>
<evidence type="ECO:0000256" key="3">
    <source>
        <dbReference type="ARBA" id="ARBA00023163"/>
    </source>
</evidence>
<keyword evidence="7" id="KW-1185">Reference proteome</keyword>
<organism evidence="6 7">
    <name type="scientific">Chitinophaga ginsengisegetis</name>
    <dbReference type="NCBI Taxonomy" id="393003"/>
    <lineage>
        <taxon>Bacteria</taxon>
        <taxon>Pseudomonadati</taxon>
        <taxon>Bacteroidota</taxon>
        <taxon>Chitinophagia</taxon>
        <taxon>Chitinophagales</taxon>
        <taxon>Chitinophagaceae</taxon>
        <taxon>Chitinophaga</taxon>
    </lineage>
</organism>
<protein>
    <submittedName>
        <fullName evidence="6">Transcriptional regulator, HxlR family</fullName>
    </submittedName>
</protein>
<dbReference type="EMBL" id="FUZZ01000001">
    <property type="protein sequence ID" value="SKC99004.1"/>
    <property type="molecule type" value="Genomic_DNA"/>
</dbReference>
<dbReference type="Gene3D" id="1.10.10.10">
    <property type="entry name" value="Winged helix-like DNA-binding domain superfamily/Winged helix DNA-binding domain"/>
    <property type="match status" value="1"/>
</dbReference>
<dbReference type="Pfam" id="PF01638">
    <property type="entry name" value="HxlR"/>
    <property type="match status" value="1"/>
</dbReference>